<reference evidence="3" key="1">
    <citation type="submission" date="2023-01" db="EMBL/GenBank/DDBJ databases">
        <title>Genome assembly of the deep-sea coral Lophelia pertusa.</title>
        <authorList>
            <person name="Herrera S."/>
            <person name="Cordes E."/>
        </authorList>
    </citation>
    <scope>NUCLEOTIDE SEQUENCE</scope>
    <source>
        <strain evidence="3">USNM1676648</strain>
        <tissue evidence="3">Polyp</tissue>
    </source>
</reference>
<protein>
    <submittedName>
        <fullName evidence="3">Kinesin-associated protein 3</fullName>
    </submittedName>
</protein>
<dbReference type="AlphaFoldDB" id="A0A9W9YJ20"/>
<evidence type="ECO:0000313" key="4">
    <source>
        <dbReference type="Proteomes" id="UP001163046"/>
    </source>
</evidence>
<dbReference type="GO" id="GO:0005930">
    <property type="term" value="C:axoneme"/>
    <property type="evidence" value="ECO:0007669"/>
    <property type="project" value="TreeGrafter"/>
</dbReference>
<feature type="region of interest" description="Disordered" evidence="1">
    <location>
        <begin position="845"/>
        <end position="872"/>
    </location>
</feature>
<evidence type="ECO:0000256" key="2">
    <source>
        <dbReference type="SAM" id="SignalP"/>
    </source>
</evidence>
<evidence type="ECO:0000313" key="3">
    <source>
        <dbReference type="EMBL" id="KAJ7339589.1"/>
    </source>
</evidence>
<dbReference type="OrthoDB" id="10265679at2759"/>
<dbReference type="GO" id="GO:0044782">
    <property type="term" value="P:cilium organization"/>
    <property type="evidence" value="ECO:0007669"/>
    <property type="project" value="TreeGrafter"/>
</dbReference>
<keyword evidence="4" id="KW-1185">Reference proteome</keyword>
<dbReference type="Proteomes" id="UP001163046">
    <property type="component" value="Unassembled WGS sequence"/>
</dbReference>
<dbReference type="GO" id="GO:0007018">
    <property type="term" value="P:microtubule-based movement"/>
    <property type="evidence" value="ECO:0007669"/>
    <property type="project" value="TreeGrafter"/>
</dbReference>
<dbReference type="PANTHER" id="PTHR15605">
    <property type="entry name" value="KINESIN-ASSOCIATED PROTEINS"/>
    <property type="match status" value="1"/>
</dbReference>
<dbReference type="Gene3D" id="1.25.10.10">
    <property type="entry name" value="Leucine-rich Repeat Variant"/>
    <property type="match status" value="1"/>
</dbReference>
<gene>
    <name evidence="3" type="primary">KIFAP3</name>
    <name evidence="3" type="ORF">OS493_005992</name>
</gene>
<dbReference type="InterPro" id="IPR011989">
    <property type="entry name" value="ARM-like"/>
</dbReference>
<name>A0A9W9YJ20_9CNID</name>
<dbReference type="InterPro" id="IPR016024">
    <property type="entry name" value="ARM-type_fold"/>
</dbReference>
<keyword evidence="2" id="KW-0732">Signal</keyword>
<comment type="caution">
    <text evidence="3">The sequence shown here is derived from an EMBL/GenBank/DDBJ whole genome shotgun (WGS) entry which is preliminary data.</text>
</comment>
<dbReference type="GO" id="GO:0035869">
    <property type="term" value="C:ciliary transition zone"/>
    <property type="evidence" value="ECO:0007669"/>
    <property type="project" value="TreeGrafter"/>
</dbReference>
<feature type="chain" id="PRO_5040999786" evidence="2">
    <location>
        <begin position="30"/>
        <end position="910"/>
    </location>
</feature>
<dbReference type="EMBL" id="MU827779">
    <property type="protein sequence ID" value="KAJ7339589.1"/>
    <property type="molecule type" value="Genomic_DNA"/>
</dbReference>
<dbReference type="GO" id="GO:0019894">
    <property type="term" value="F:kinesin binding"/>
    <property type="evidence" value="ECO:0007669"/>
    <property type="project" value="InterPro"/>
</dbReference>
<dbReference type="InterPro" id="IPR000225">
    <property type="entry name" value="Armadillo"/>
</dbReference>
<feature type="signal peptide" evidence="2">
    <location>
        <begin position="1"/>
        <end position="29"/>
    </location>
</feature>
<dbReference type="PANTHER" id="PTHR15605:SF2">
    <property type="entry name" value="KINESIN-ASSOCIATED PROTEIN 3"/>
    <property type="match status" value="1"/>
</dbReference>
<dbReference type="Pfam" id="PF05804">
    <property type="entry name" value="KAP"/>
    <property type="match status" value="1"/>
</dbReference>
<organism evidence="3 4">
    <name type="scientific">Desmophyllum pertusum</name>
    <dbReference type="NCBI Taxonomy" id="174260"/>
    <lineage>
        <taxon>Eukaryota</taxon>
        <taxon>Metazoa</taxon>
        <taxon>Cnidaria</taxon>
        <taxon>Anthozoa</taxon>
        <taxon>Hexacorallia</taxon>
        <taxon>Scleractinia</taxon>
        <taxon>Caryophylliina</taxon>
        <taxon>Caryophylliidae</taxon>
        <taxon>Desmophyllum</taxon>
    </lineage>
</organism>
<dbReference type="SMART" id="SM01297">
    <property type="entry name" value="KAP"/>
    <property type="match status" value="1"/>
</dbReference>
<dbReference type="SMART" id="SM00185">
    <property type="entry name" value="ARM"/>
    <property type="match status" value="5"/>
</dbReference>
<dbReference type="InterPro" id="IPR008658">
    <property type="entry name" value="KAP3"/>
</dbReference>
<proteinExistence type="predicted"/>
<accession>A0A9W9YJ20</accession>
<sequence>MPIPRKRRLSLTMSWKLLFLAKWGSPCLGERKECQKVIRLQSLNATTNIAQLATEVIEKCKLIHPSKLPEVEQLLYYLQNRKDAGKTKGKDKGGDSLKNAAADFEGTELDEQANINDIEEYVELLYEELPEKIRGTAFILQLSRNPDNLEELATNEPVLGAMARVLREDWKKSTELTTNIVYIFFCFSSFSQFHSIIIHYKIGAMCMLVMENEIKRYEQWSAELEKKKNNILLVRIKYLIQVDNRQLAIYWGRHLINISTERIILEVLYFIFVISTRKENSDSVRYSVLIWLVIALTLSRDNRKDYEKGYKKFLGLVKKQEQLLRVLSYLLLNLAEDAKVEMKMKNKKIVFMLVQLLERDNVDLLILVVSFLKKLSIFVENKAEMAECGILEKLANLIPHSNEDLLNIALRLLLNVSFDTDLRAKAVKAGLLPKLVQLVSNEIHSVVVLCILYHISMDDRFKSMFTYTDCIPIVMQMMLECPGDRIDLELIALGINLAANKRNAQLVCEGPGLRLLMRRAFKFNDPLLLKMIRNISQHDGPTKAQFLEYIGDLANAVRTCQDEEFVLEALGILGNLTVEDVNFQQLLSDYDMLSYIKTKLQPGVAEDDLVLEVVILIGTVSLDDECATVFAKEGIIQMLIDLLNAKQEDDEVVLQIVYVFYQMIFHKATREVIIKQTQAPAYLIDLMHDKNTEIRKVCDQTLDIIMEYDDDWAKKIQAEKFRWHNSQWLEMIENRVPMEDSEGLMYGDDAFMDGDPLDRPDLFYGHPGYDDPVTLMSREGAMSPDYMMEDPGEYGMYNGEAYLNPAGHPVSPYAMAQYQGYPDEGIGYLTAEEAAMGTWGHLIDDEPDPQGPYGPPQGQIARPSSRYGRPVSPGYAEAYGAELVEPETDMYGRPVSRMRSSYEEMQYGYR</sequence>
<dbReference type="GO" id="GO:0016939">
    <property type="term" value="C:kinesin II complex"/>
    <property type="evidence" value="ECO:0007669"/>
    <property type="project" value="TreeGrafter"/>
</dbReference>
<dbReference type="SUPFAM" id="SSF48371">
    <property type="entry name" value="ARM repeat"/>
    <property type="match status" value="1"/>
</dbReference>
<evidence type="ECO:0000256" key="1">
    <source>
        <dbReference type="SAM" id="MobiDB-lite"/>
    </source>
</evidence>